<dbReference type="Proteomes" id="UP000003477">
    <property type="component" value="Unassembled WGS sequence"/>
</dbReference>
<sequence length="68" mass="7730">MLGQRLIDNLSSGDRHICPHLEQVQLADCLTLKAISSQLSGYLSLFFIDDLLIIRNLFYHPNSQESIN</sequence>
<evidence type="ECO:0000313" key="2">
    <source>
        <dbReference type="Proteomes" id="UP000003477"/>
    </source>
</evidence>
<dbReference type="AlphaFoldDB" id="G5JDR1"/>
<protein>
    <submittedName>
        <fullName evidence="1">Uncharacterized protein</fullName>
    </submittedName>
</protein>
<gene>
    <name evidence="1" type="ORF">CWATWH0003_5552</name>
</gene>
<evidence type="ECO:0000313" key="1">
    <source>
        <dbReference type="EMBL" id="EHJ09668.1"/>
    </source>
</evidence>
<name>G5JDR1_CROWT</name>
<organism evidence="1 2">
    <name type="scientific">Crocosphaera watsonii WH 0003</name>
    <dbReference type="NCBI Taxonomy" id="423471"/>
    <lineage>
        <taxon>Bacteria</taxon>
        <taxon>Bacillati</taxon>
        <taxon>Cyanobacteriota</taxon>
        <taxon>Cyanophyceae</taxon>
        <taxon>Oscillatoriophycideae</taxon>
        <taxon>Chroococcales</taxon>
        <taxon>Aphanothecaceae</taxon>
        <taxon>Crocosphaera</taxon>
    </lineage>
</organism>
<dbReference type="EMBL" id="AESD01000877">
    <property type="protein sequence ID" value="EHJ09668.1"/>
    <property type="molecule type" value="Genomic_DNA"/>
</dbReference>
<dbReference type="PATRIC" id="fig|423471.3.peg.5187"/>
<proteinExistence type="predicted"/>
<accession>G5JDR1</accession>
<comment type="caution">
    <text evidence="1">The sequence shown here is derived from an EMBL/GenBank/DDBJ whole genome shotgun (WGS) entry which is preliminary data.</text>
</comment>
<reference evidence="1 2" key="1">
    <citation type="journal article" date="2011" name="Front. Microbiol.">
        <title>Two Strains of Crocosphaera watsonii with Highly Conserved Genomes are Distinguished by Strain-Specific Features.</title>
        <authorList>
            <person name="Bench S.R."/>
            <person name="Ilikchyan I.N."/>
            <person name="Tripp H.J."/>
            <person name="Zehr J.P."/>
        </authorList>
    </citation>
    <scope>NUCLEOTIDE SEQUENCE [LARGE SCALE GENOMIC DNA]</scope>
    <source>
        <strain evidence="1 2">WH 0003</strain>
    </source>
</reference>